<evidence type="ECO:0000313" key="2">
    <source>
        <dbReference type="Proteomes" id="UP001589532"/>
    </source>
</evidence>
<accession>A0ABV5S5M9</accession>
<keyword evidence="2" id="KW-1185">Reference proteome</keyword>
<dbReference type="Proteomes" id="UP001589532">
    <property type="component" value="Unassembled WGS sequence"/>
</dbReference>
<dbReference type="EMBL" id="JBHMBW010000026">
    <property type="protein sequence ID" value="MFB9626974.1"/>
    <property type="molecule type" value="Genomic_DNA"/>
</dbReference>
<evidence type="ECO:0000313" key="1">
    <source>
        <dbReference type="EMBL" id="MFB9626974.1"/>
    </source>
</evidence>
<proteinExistence type="predicted"/>
<reference evidence="1 2" key="1">
    <citation type="submission" date="2024-09" db="EMBL/GenBank/DDBJ databases">
        <authorList>
            <person name="Sun Q."/>
            <person name="Mori K."/>
        </authorList>
    </citation>
    <scope>NUCLEOTIDE SEQUENCE [LARGE SCALE GENOMIC DNA]</scope>
    <source>
        <strain evidence="1 2">JCM 3143</strain>
    </source>
</reference>
<comment type="caution">
    <text evidence="1">The sequence shown here is derived from an EMBL/GenBank/DDBJ whole genome shotgun (WGS) entry which is preliminary data.</text>
</comment>
<dbReference type="RefSeq" id="WP_344997796.1">
    <property type="nucleotide sequence ID" value="NZ_BAAAXV010000009.1"/>
</dbReference>
<organism evidence="1 2">
    <name type="scientific">Nonomuraea helvata</name>
    <dbReference type="NCBI Taxonomy" id="37484"/>
    <lineage>
        <taxon>Bacteria</taxon>
        <taxon>Bacillati</taxon>
        <taxon>Actinomycetota</taxon>
        <taxon>Actinomycetes</taxon>
        <taxon>Streptosporangiales</taxon>
        <taxon>Streptosporangiaceae</taxon>
        <taxon>Nonomuraea</taxon>
    </lineage>
</organism>
<name>A0ABV5S5M9_9ACTN</name>
<protein>
    <recommendedName>
        <fullName evidence="3">Transposase</fullName>
    </recommendedName>
</protein>
<sequence>MERRVGGGGYAPWRYTATISHGMAFARTVARSVGVLLRWNGTAWQQAPKPPLLDDYRIK</sequence>
<gene>
    <name evidence="1" type="ORF">ACFFSA_28145</name>
</gene>
<evidence type="ECO:0008006" key="3">
    <source>
        <dbReference type="Google" id="ProtNLM"/>
    </source>
</evidence>